<dbReference type="PANTHER" id="PTHR43283">
    <property type="entry name" value="BETA-LACTAMASE-RELATED"/>
    <property type="match status" value="1"/>
</dbReference>
<feature type="domain" description="Beta-lactamase-related" evidence="2">
    <location>
        <begin position="98"/>
        <end position="375"/>
    </location>
</feature>
<dbReference type="Proteomes" id="UP001595615">
    <property type="component" value="Unassembled WGS sequence"/>
</dbReference>
<keyword evidence="4" id="KW-1185">Reference proteome</keyword>
<dbReference type="PANTHER" id="PTHR43283:SF14">
    <property type="entry name" value="BLL8153 PROTEIN"/>
    <property type="match status" value="1"/>
</dbReference>
<proteinExistence type="predicted"/>
<dbReference type="GO" id="GO:0016787">
    <property type="term" value="F:hydrolase activity"/>
    <property type="evidence" value="ECO:0007669"/>
    <property type="project" value="UniProtKB-KW"/>
</dbReference>
<keyword evidence="1" id="KW-0732">Signal</keyword>
<evidence type="ECO:0000256" key="1">
    <source>
        <dbReference type="SAM" id="SignalP"/>
    </source>
</evidence>
<organism evidence="3 4">
    <name type="scientific">Sphingoaurantiacus capsulatus</name>
    <dbReference type="NCBI Taxonomy" id="1771310"/>
    <lineage>
        <taxon>Bacteria</taxon>
        <taxon>Pseudomonadati</taxon>
        <taxon>Pseudomonadota</taxon>
        <taxon>Alphaproteobacteria</taxon>
        <taxon>Sphingomonadales</taxon>
        <taxon>Sphingosinicellaceae</taxon>
        <taxon>Sphingoaurantiacus</taxon>
    </lineage>
</organism>
<dbReference type="EC" id="3.-.-.-" evidence="3"/>
<accession>A0ABV7XA17</accession>
<dbReference type="EMBL" id="JBHRXV010000009">
    <property type="protein sequence ID" value="MFC3712980.1"/>
    <property type="molecule type" value="Genomic_DNA"/>
</dbReference>
<keyword evidence="3" id="KW-0378">Hydrolase</keyword>
<dbReference type="InterPro" id="IPR050789">
    <property type="entry name" value="Diverse_Enzym_Activities"/>
</dbReference>
<dbReference type="Gene3D" id="3.40.710.10">
    <property type="entry name" value="DD-peptidase/beta-lactamase superfamily"/>
    <property type="match status" value="1"/>
</dbReference>
<dbReference type="Pfam" id="PF00144">
    <property type="entry name" value="Beta-lactamase"/>
    <property type="match status" value="1"/>
</dbReference>
<comment type="caution">
    <text evidence="3">The sequence shown here is derived from an EMBL/GenBank/DDBJ whole genome shotgun (WGS) entry which is preliminary data.</text>
</comment>
<evidence type="ECO:0000313" key="4">
    <source>
        <dbReference type="Proteomes" id="UP001595615"/>
    </source>
</evidence>
<evidence type="ECO:0000313" key="3">
    <source>
        <dbReference type="EMBL" id="MFC3712980.1"/>
    </source>
</evidence>
<dbReference type="SUPFAM" id="SSF56601">
    <property type="entry name" value="beta-lactamase/transpeptidase-like"/>
    <property type="match status" value="1"/>
</dbReference>
<evidence type="ECO:0000259" key="2">
    <source>
        <dbReference type="Pfam" id="PF00144"/>
    </source>
</evidence>
<sequence>MDRVKTAGVLVTLLMFPAGLAAQPAPPALATARAHYEDATINAVTFRSADAFFPTEPVAAGARAAKLPRAPKTLASTVKLGEGSFAFDEALQRTYTNALLVMKDGAIVDERYLNGGAADDRYMSWSMAKSIVSILVGIAIDKGQIKSVDEPIDRYVPETRGTAYEGVSIEHLLMMRDGTSYTEQVESGQSTLERIKKRATYGNNTNFTDLSGLDLTRAHPPGSKFLYSTLTSTLLGRLVEEASGLSLAAFTEKHLWKPAGMEAPGYWVLDNPAPKGRAVGGGAFNATLRDYGRIGQMMLDGGRANGRQIVSKAWVEKSTRYPGTTSVMPGAPRGYGYQWWTMLGTDRYEAIGIHGQFLSIDPKTRTVIVKLSYWPDKGGRQLNLDTFALFDAIRAEVGK</sequence>
<dbReference type="InterPro" id="IPR012338">
    <property type="entry name" value="Beta-lactam/transpept-like"/>
</dbReference>
<protein>
    <submittedName>
        <fullName evidence="3">Serine hydrolase domain-containing protein</fullName>
        <ecNumber evidence="3">3.-.-.-</ecNumber>
    </submittedName>
</protein>
<feature type="signal peptide" evidence="1">
    <location>
        <begin position="1"/>
        <end position="21"/>
    </location>
</feature>
<name>A0ABV7XA17_9SPHN</name>
<gene>
    <name evidence="3" type="ORF">ACFOMD_10380</name>
</gene>
<feature type="chain" id="PRO_5047342133" evidence="1">
    <location>
        <begin position="22"/>
        <end position="399"/>
    </location>
</feature>
<dbReference type="InterPro" id="IPR001466">
    <property type="entry name" value="Beta-lactam-related"/>
</dbReference>
<reference evidence="4" key="1">
    <citation type="journal article" date="2019" name="Int. J. Syst. Evol. Microbiol.">
        <title>The Global Catalogue of Microorganisms (GCM) 10K type strain sequencing project: providing services to taxonomists for standard genome sequencing and annotation.</title>
        <authorList>
            <consortium name="The Broad Institute Genomics Platform"/>
            <consortium name="The Broad Institute Genome Sequencing Center for Infectious Disease"/>
            <person name="Wu L."/>
            <person name="Ma J."/>
        </authorList>
    </citation>
    <scope>NUCLEOTIDE SEQUENCE [LARGE SCALE GENOMIC DNA]</scope>
    <source>
        <strain evidence="4">KCTC 42644</strain>
    </source>
</reference>